<sequence>MSGNSFFQPFVGKDYANGGIFGKRIMILGESHYCDESCTDCGDCQLHRECMGFTQ</sequence>
<evidence type="ECO:0000313" key="1">
    <source>
        <dbReference type="EMBL" id="MCW4137586.1"/>
    </source>
</evidence>
<reference evidence="1" key="1">
    <citation type="submission" date="2022-11" db="EMBL/GenBank/DDBJ databases">
        <title>Genomic repertoires linked with pathogenic potency of arthritogenic Prevotella copri isolated from the gut of rheumatoid arthritis patients.</title>
        <authorList>
            <person name="Nii T."/>
            <person name="Maeda Y."/>
            <person name="Motooka D."/>
            <person name="Naito M."/>
            <person name="Matsumoto Y."/>
            <person name="Ogawa T."/>
            <person name="Oguro-Igashira E."/>
            <person name="Kishikawa T."/>
            <person name="Yamashita M."/>
            <person name="Koizumi S."/>
            <person name="Kurakawa T."/>
            <person name="Okumura R."/>
            <person name="Kayama H."/>
            <person name="Murakami M."/>
            <person name="Sakaguchi T."/>
            <person name="Das B."/>
            <person name="Nakamura S."/>
            <person name="Okada Y."/>
            <person name="Kumanogoh A."/>
            <person name="Takeda K."/>
        </authorList>
    </citation>
    <scope>NUCLEOTIDE SEQUENCE</scope>
    <source>
        <strain evidence="1">H105_2-2</strain>
    </source>
</reference>
<evidence type="ECO:0000313" key="2">
    <source>
        <dbReference type="Proteomes" id="UP001208620"/>
    </source>
</evidence>
<protein>
    <submittedName>
        <fullName evidence="1">Uncharacterized protein</fullName>
    </submittedName>
</protein>
<proteinExistence type="predicted"/>
<comment type="caution">
    <text evidence="1">The sequence shown here is derived from an EMBL/GenBank/DDBJ whole genome shotgun (WGS) entry which is preliminary data.</text>
</comment>
<dbReference type="EMBL" id="JAPDVD010000001">
    <property type="protein sequence ID" value="MCW4137586.1"/>
    <property type="molecule type" value="Genomic_DNA"/>
</dbReference>
<dbReference type="Proteomes" id="UP001208620">
    <property type="component" value="Unassembled WGS sequence"/>
</dbReference>
<gene>
    <name evidence="1" type="ORF">ONT01_07310</name>
</gene>
<organism evidence="1 2">
    <name type="scientific">Segatella copri</name>
    <dbReference type="NCBI Taxonomy" id="165179"/>
    <lineage>
        <taxon>Bacteria</taxon>
        <taxon>Pseudomonadati</taxon>
        <taxon>Bacteroidota</taxon>
        <taxon>Bacteroidia</taxon>
        <taxon>Bacteroidales</taxon>
        <taxon>Prevotellaceae</taxon>
        <taxon>Segatella</taxon>
    </lineage>
</organism>
<dbReference type="RefSeq" id="WP_264948810.1">
    <property type="nucleotide sequence ID" value="NZ_JAPDVB010000001.1"/>
</dbReference>
<name>A0AAW5UG80_9BACT</name>
<accession>A0AAW5UG80</accession>
<dbReference type="AlphaFoldDB" id="A0AAW5UG80"/>